<reference evidence="3" key="1">
    <citation type="submission" date="2017-09" db="EMBL/GenBank/DDBJ databases">
        <title>Depth-based differentiation of microbial function through sediment-hosted aquifers and enrichment of novel symbionts in the deep terrestrial subsurface.</title>
        <authorList>
            <person name="Probst A.J."/>
            <person name="Ladd B."/>
            <person name="Jarett J.K."/>
            <person name="Geller-Mcgrath D.E."/>
            <person name="Sieber C.M.K."/>
            <person name="Emerson J.B."/>
            <person name="Anantharaman K."/>
            <person name="Thomas B.C."/>
            <person name="Malmstrom R."/>
            <person name="Stieglmeier M."/>
            <person name="Klingl A."/>
            <person name="Woyke T."/>
            <person name="Ryan C.M."/>
            <person name="Banfield J.F."/>
        </authorList>
    </citation>
    <scope>NUCLEOTIDE SEQUENCE [LARGE SCALE GENOMIC DNA]</scope>
</reference>
<dbReference type="SUPFAM" id="SSF116734">
    <property type="entry name" value="DNA methylase specificity domain"/>
    <property type="match status" value="1"/>
</dbReference>
<comment type="caution">
    <text evidence="2">The sequence shown here is derived from an EMBL/GenBank/DDBJ whole genome shotgun (WGS) entry which is preliminary data.</text>
</comment>
<dbReference type="InterPro" id="IPR023135">
    <property type="entry name" value="N6_DNA_MeTrfase_TaqI_C"/>
</dbReference>
<sequence length="141" mass="16527">QEKLIICQNSLRLRAAYDDKDYYCKDTFFVASLLEDRKKDFELKFFLAILNSKSLHYYYGNIYKGTHIAGGYLHYLIGYLYSLPVAEPTKKQQVSIVALVDKILKAKNSDEFEELDNKIDRLVYDLYDLDQESIEIVNSFI</sequence>
<evidence type="ECO:0000259" key="1">
    <source>
        <dbReference type="Pfam" id="PF12950"/>
    </source>
</evidence>
<organism evidence="2 3">
    <name type="scientific">Candidatus Kaiserbacteria bacterium CG08_land_8_20_14_0_20_50_21</name>
    <dbReference type="NCBI Taxonomy" id="1974604"/>
    <lineage>
        <taxon>Bacteria</taxon>
        <taxon>Candidatus Kaiseribacteriota</taxon>
    </lineage>
</organism>
<evidence type="ECO:0000313" key="2">
    <source>
        <dbReference type="EMBL" id="PIS43393.1"/>
    </source>
</evidence>
<dbReference type="Pfam" id="PF12950">
    <property type="entry name" value="TaqI_C"/>
    <property type="match status" value="1"/>
</dbReference>
<dbReference type="EMBL" id="PEXT01000031">
    <property type="protein sequence ID" value="PIS43393.1"/>
    <property type="molecule type" value="Genomic_DNA"/>
</dbReference>
<accession>A0A2H0Z086</accession>
<evidence type="ECO:0000313" key="3">
    <source>
        <dbReference type="Proteomes" id="UP000228687"/>
    </source>
</evidence>
<dbReference type="Proteomes" id="UP000228687">
    <property type="component" value="Unassembled WGS sequence"/>
</dbReference>
<name>A0A2H0Z086_9BACT</name>
<dbReference type="AlphaFoldDB" id="A0A2H0Z086"/>
<proteinExistence type="predicted"/>
<feature type="domain" description="TaqI-like C-terminal specificity" evidence="1">
    <location>
        <begin position="1"/>
        <end position="85"/>
    </location>
</feature>
<gene>
    <name evidence="2" type="ORF">COT23_01485</name>
</gene>
<dbReference type="Gene3D" id="3.90.220.10">
    <property type="entry name" value="Adenine-n6-DNA-methyltransferase Taqi, Chain A, domain 2"/>
    <property type="match status" value="1"/>
</dbReference>
<protein>
    <recommendedName>
        <fullName evidence="1">TaqI-like C-terminal specificity domain-containing protein</fullName>
    </recommendedName>
</protein>
<dbReference type="InterPro" id="IPR025931">
    <property type="entry name" value="TaqI_C"/>
</dbReference>
<feature type="non-terminal residue" evidence="2">
    <location>
        <position position="1"/>
    </location>
</feature>